<sequence length="150" mass="17032">MGGESPSPGAQWVRAAEPQEQRLIWDSPFPAPTRPCAPGRRVRSDSSRPSCRRSRRRPRAYWPRVRVTSRGTVGSPRTKEMLISRQNDVTPQGFAKESTSSSKTERTSVQLDHFTRLSLLPKTGSMWLGNLHLYLLLNLSPVWLYLMLVT</sequence>
<feature type="transmembrane region" description="Helical" evidence="2">
    <location>
        <begin position="126"/>
        <end position="146"/>
    </location>
</feature>
<keyword evidence="2" id="KW-0472">Membrane</keyword>
<keyword evidence="2" id="KW-0812">Transmembrane</keyword>
<dbReference type="Proteomes" id="UP000694415">
    <property type="component" value="Unplaced"/>
</dbReference>
<dbReference type="AlphaFoldDB" id="A0A8C6HQT4"/>
<reference evidence="3" key="2">
    <citation type="submission" date="2025-09" db="UniProtKB">
        <authorList>
            <consortium name="Ensembl"/>
        </authorList>
    </citation>
    <scope>IDENTIFICATION</scope>
</reference>
<proteinExistence type="predicted"/>
<feature type="region of interest" description="Disordered" evidence="1">
    <location>
        <begin position="21"/>
        <end position="57"/>
    </location>
</feature>
<dbReference type="Ensembl" id="ENSMSIT00000031742.1">
    <property type="protein sequence ID" value="ENSMSIP00000025144.1"/>
    <property type="gene ID" value="ENSMSIG00000021254.1"/>
</dbReference>
<feature type="region of interest" description="Disordered" evidence="1">
    <location>
        <begin position="86"/>
        <end position="107"/>
    </location>
</feature>
<evidence type="ECO:0000256" key="2">
    <source>
        <dbReference type="SAM" id="Phobius"/>
    </source>
</evidence>
<protein>
    <submittedName>
        <fullName evidence="3">Uncharacterized protein</fullName>
    </submittedName>
</protein>
<evidence type="ECO:0000313" key="4">
    <source>
        <dbReference type="Proteomes" id="UP000694415"/>
    </source>
</evidence>
<organism evidence="3 4">
    <name type="scientific">Mus spicilegus</name>
    <name type="common">Mound-building mouse</name>
    <dbReference type="NCBI Taxonomy" id="10103"/>
    <lineage>
        <taxon>Eukaryota</taxon>
        <taxon>Metazoa</taxon>
        <taxon>Chordata</taxon>
        <taxon>Craniata</taxon>
        <taxon>Vertebrata</taxon>
        <taxon>Euteleostomi</taxon>
        <taxon>Mammalia</taxon>
        <taxon>Eutheria</taxon>
        <taxon>Euarchontoglires</taxon>
        <taxon>Glires</taxon>
        <taxon>Rodentia</taxon>
        <taxon>Myomorpha</taxon>
        <taxon>Muroidea</taxon>
        <taxon>Muridae</taxon>
        <taxon>Murinae</taxon>
        <taxon>Mus</taxon>
        <taxon>Mus</taxon>
    </lineage>
</organism>
<reference evidence="3" key="1">
    <citation type="submission" date="2025-08" db="UniProtKB">
        <authorList>
            <consortium name="Ensembl"/>
        </authorList>
    </citation>
    <scope>IDENTIFICATION</scope>
</reference>
<dbReference type="GeneTree" id="ENSGT01050000247708"/>
<keyword evidence="4" id="KW-1185">Reference proteome</keyword>
<evidence type="ECO:0000313" key="3">
    <source>
        <dbReference type="Ensembl" id="ENSMSIP00000025144.1"/>
    </source>
</evidence>
<keyword evidence="2" id="KW-1133">Transmembrane helix</keyword>
<accession>A0A8C6HQT4</accession>
<evidence type="ECO:0000256" key="1">
    <source>
        <dbReference type="SAM" id="MobiDB-lite"/>
    </source>
</evidence>
<name>A0A8C6HQT4_MUSSI</name>